<comment type="caution">
    <text evidence="2">The sequence shown here is derived from an EMBL/GenBank/DDBJ whole genome shotgun (WGS) entry which is preliminary data.</text>
</comment>
<dbReference type="Proteomes" id="UP000757232">
    <property type="component" value="Unassembled WGS sequence"/>
</dbReference>
<evidence type="ECO:0000256" key="1">
    <source>
        <dbReference type="SAM" id="MobiDB-lite"/>
    </source>
</evidence>
<name>A0A9Q5HZK8_SANBA</name>
<protein>
    <submittedName>
        <fullName evidence="2">Uncharacterized protein</fullName>
    </submittedName>
</protein>
<feature type="region of interest" description="Disordered" evidence="1">
    <location>
        <begin position="81"/>
        <end position="107"/>
    </location>
</feature>
<organism evidence="2 3">
    <name type="scientific">Sanghuangporus baumii</name>
    <name type="common">Phellinus baumii</name>
    <dbReference type="NCBI Taxonomy" id="108892"/>
    <lineage>
        <taxon>Eukaryota</taxon>
        <taxon>Fungi</taxon>
        <taxon>Dikarya</taxon>
        <taxon>Basidiomycota</taxon>
        <taxon>Agaricomycotina</taxon>
        <taxon>Agaricomycetes</taxon>
        <taxon>Hymenochaetales</taxon>
        <taxon>Hymenochaetaceae</taxon>
        <taxon>Sanghuangporus</taxon>
    </lineage>
</organism>
<dbReference type="EMBL" id="LNZH02000167">
    <property type="protein sequence ID" value="OCB88933.1"/>
    <property type="molecule type" value="Genomic_DNA"/>
</dbReference>
<proteinExistence type="predicted"/>
<reference evidence="2" key="1">
    <citation type="submission" date="2016-06" db="EMBL/GenBank/DDBJ databases">
        <title>Draft Genome sequence of the fungus Inonotus baumii.</title>
        <authorList>
            <person name="Zhu H."/>
            <person name="Lin W."/>
        </authorList>
    </citation>
    <scope>NUCLEOTIDE SEQUENCE</scope>
    <source>
        <strain evidence="2">821</strain>
    </source>
</reference>
<sequence>MAPPSAYDLFVSGDLDPVATLEQFGITEKTKHNLSKIACVLASFGDFKDTGYRLKIRKDQAMAIQAIRYLLEQLATGQVLGKRKRHERESKEKKRTKTRVTATAESTTAEPADRKVCIAEEFDSCDKLSIGKDVLDAAVTLLVMSIGSNLNVAQKKMVANARAKVGEAQCESGENVEVGKLAESSTGASQPAARSSVRSQNDKDR</sequence>
<evidence type="ECO:0000313" key="3">
    <source>
        <dbReference type="Proteomes" id="UP000757232"/>
    </source>
</evidence>
<feature type="region of interest" description="Disordered" evidence="1">
    <location>
        <begin position="169"/>
        <end position="205"/>
    </location>
</feature>
<keyword evidence="3" id="KW-1185">Reference proteome</keyword>
<dbReference type="OrthoDB" id="3270494at2759"/>
<gene>
    <name evidence="2" type="ORF">A7U60_g3888</name>
</gene>
<dbReference type="AlphaFoldDB" id="A0A9Q5HZK8"/>
<evidence type="ECO:0000313" key="2">
    <source>
        <dbReference type="EMBL" id="OCB88933.1"/>
    </source>
</evidence>
<accession>A0A9Q5HZK8</accession>
<feature type="compositionally biased region" description="Polar residues" evidence="1">
    <location>
        <begin position="183"/>
        <end position="199"/>
    </location>
</feature>